<evidence type="ECO:0000313" key="18">
    <source>
        <dbReference type="Proteomes" id="UP000291106"/>
    </source>
</evidence>
<dbReference type="CDD" id="cd01347">
    <property type="entry name" value="ligand_gated_channel"/>
    <property type="match status" value="1"/>
</dbReference>
<dbReference type="InterPro" id="IPR010917">
    <property type="entry name" value="TonB_rcpt_CS"/>
</dbReference>
<keyword evidence="4 11" id="KW-1134">Transmembrane beta strand</keyword>
<comment type="similarity">
    <text evidence="2">Belongs to the TonB-dependent receptor family. Hemoglobin/haptoglobin binding protein subfamily.</text>
</comment>
<dbReference type="NCBIfam" id="TIGR01785">
    <property type="entry name" value="TonB-hemin"/>
    <property type="match status" value="1"/>
</dbReference>
<dbReference type="OrthoDB" id="9764669at2"/>
<dbReference type="RefSeq" id="WP_130601111.1">
    <property type="nucleotide sequence ID" value="NZ_CP036200.1"/>
</dbReference>
<dbReference type="Gene3D" id="2.40.170.20">
    <property type="entry name" value="TonB-dependent receptor, beta-barrel domain"/>
    <property type="match status" value="1"/>
</dbReference>
<dbReference type="AlphaFoldDB" id="A0A411PJQ1"/>
<feature type="domain" description="TonB-dependent receptor plug" evidence="16">
    <location>
        <begin position="51"/>
        <end position="160"/>
    </location>
</feature>
<dbReference type="InterPro" id="IPR037066">
    <property type="entry name" value="Plug_dom_sf"/>
</dbReference>
<accession>A0A411PJQ1</accession>
<evidence type="ECO:0000256" key="11">
    <source>
        <dbReference type="PROSITE-ProRule" id="PRU01360"/>
    </source>
</evidence>
<dbReference type="InterPro" id="IPR012910">
    <property type="entry name" value="Plug_dom"/>
</dbReference>
<keyword evidence="10 11" id="KW-0998">Cell outer membrane</keyword>
<protein>
    <submittedName>
        <fullName evidence="17">TonB-dependent hemoglobin/transferrin/lactoferrin family receptor</fullName>
    </submittedName>
</protein>
<evidence type="ECO:0000256" key="13">
    <source>
        <dbReference type="RuleBase" id="RU003357"/>
    </source>
</evidence>
<evidence type="ECO:0000256" key="9">
    <source>
        <dbReference type="ARBA" id="ARBA00023170"/>
    </source>
</evidence>
<comment type="subcellular location">
    <subcellularLocation>
        <location evidence="1 11">Cell outer membrane</location>
        <topology evidence="1 11">Multi-pass membrane protein</topology>
    </subcellularLocation>
</comment>
<keyword evidence="3 11" id="KW-0813">Transport</keyword>
<dbReference type="InterPro" id="IPR039426">
    <property type="entry name" value="TonB-dep_rcpt-like"/>
</dbReference>
<keyword evidence="8 11" id="KW-0472">Membrane</keyword>
<dbReference type="Pfam" id="PF07715">
    <property type="entry name" value="Plug"/>
    <property type="match status" value="1"/>
</dbReference>
<evidence type="ECO:0000256" key="5">
    <source>
        <dbReference type="ARBA" id="ARBA00022692"/>
    </source>
</evidence>
<evidence type="ECO:0000256" key="8">
    <source>
        <dbReference type="ARBA" id="ARBA00023136"/>
    </source>
</evidence>
<evidence type="ECO:0000256" key="10">
    <source>
        <dbReference type="ARBA" id="ARBA00023237"/>
    </source>
</evidence>
<dbReference type="GO" id="GO:0044718">
    <property type="term" value="P:siderophore transmembrane transport"/>
    <property type="evidence" value="ECO:0007669"/>
    <property type="project" value="TreeGrafter"/>
</dbReference>
<feature type="domain" description="TonB-dependent receptor-like beta-barrel" evidence="15">
    <location>
        <begin position="263"/>
        <end position="689"/>
    </location>
</feature>
<feature type="chain" id="PRO_5019426039" evidence="14">
    <location>
        <begin position="26"/>
        <end position="727"/>
    </location>
</feature>
<dbReference type="GO" id="GO:0015232">
    <property type="term" value="F:heme transmembrane transporter activity"/>
    <property type="evidence" value="ECO:0007669"/>
    <property type="project" value="InterPro"/>
</dbReference>
<dbReference type="GO" id="GO:0015344">
    <property type="term" value="F:siderophore uptake transmembrane transporter activity"/>
    <property type="evidence" value="ECO:0007669"/>
    <property type="project" value="TreeGrafter"/>
</dbReference>
<keyword evidence="18" id="KW-1185">Reference proteome</keyword>
<dbReference type="EMBL" id="CP036200">
    <property type="protein sequence ID" value="QBF83718.1"/>
    <property type="molecule type" value="Genomic_DNA"/>
</dbReference>
<dbReference type="PANTHER" id="PTHR30069:SF29">
    <property type="entry name" value="HEMOGLOBIN AND HEMOGLOBIN-HAPTOGLOBIN-BINDING PROTEIN 1-RELATED"/>
    <property type="match status" value="1"/>
</dbReference>
<evidence type="ECO:0000256" key="6">
    <source>
        <dbReference type="ARBA" id="ARBA00022729"/>
    </source>
</evidence>
<keyword evidence="6 14" id="KW-0732">Signal</keyword>
<dbReference type="KEGG" id="smai:EXU30_14220"/>
<feature type="short sequence motif" description="TonB C-terminal box" evidence="12">
    <location>
        <begin position="710"/>
        <end position="727"/>
    </location>
</feature>
<organism evidence="17 18">
    <name type="scientific">Shewanella maritima</name>
    <dbReference type="NCBI Taxonomy" id="2520507"/>
    <lineage>
        <taxon>Bacteria</taxon>
        <taxon>Pseudomonadati</taxon>
        <taxon>Pseudomonadota</taxon>
        <taxon>Gammaproteobacteria</taxon>
        <taxon>Alteromonadales</taxon>
        <taxon>Shewanellaceae</taxon>
        <taxon>Shewanella</taxon>
    </lineage>
</organism>
<feature type="signal peptide" evidence="14">
    <location>
        <begin position="1"/>
        <end position="25"/>
    </location>
</feature>
<evidence type="ECO:0000259" key="16">
    <source>
        <dbReference type="Pfam" id="PF07715"/>
    </source>
</evidence>
<dbReference type="InterPro" id="IPR010949">
    <property type="entry name" value="TonB_Hb/transfer/lactofer_rcpt"/>
</dbReference>
<dbReference type="NCBIfam" id="TIGR01786">
    <property type="entry name" value="TonB-hemlactrns"/>
    <property type="match status" value="1"/>
</dbReference>
<dbReference type="SUPFAM" id="SSF56935">
    <property type="entry name" value="Porins"/>
    <property type="match status" value="1"/>
</dbReference>
<keyword evidence="9 17" id="KW-0675">Receptor</keyword>
<dbReference type="GO" id="GO:0009279">
    <property type="term" value="C:cell outer membrane"/>
    <property type="evidence" value="ECO:0007669"/>
    <property type="project" value="UniProtKB-SubCell"/>
</dbReference>
<dbReference type="InterPro" id="IPR036942">
    <property type="entry name" value="Beta-barrel_TonB_sf"/>
</dbReference>
<keyword evidence="5 11" id="KW-0812">Transmembrane</keyword>
<dbReference type="Gene3D" id="2.170.130.10">
    <property type="entry name" value="TonB-dependent receptor, plug domain"/>
    <property type="match status" value="1"/>
</dbReference>
<sequence>MSKFTRTVLASAVAAQFVMAPNVIAQESASADVANEFEVIVVSGSRTEKPLKDVAGSISVVTADEIENQVVDDMSQLFKYDPSVQVSGTAGQAQNIIVRGMGGDRVLMIKDGMRMNEGYGADGLNDIVGRGFIETDTLKQVEVAKGAASSLYGSDALGGIVVFTTKDASDYLEEGETFAGKVKAGHSSNTKQNNLGTTLALKTGDFEHLLSATVRKGEEQQNYKETKAPLDIDSTSILYKAKYNINEKQNLSLIVDSWKQDVKGDTAYGLLSYFRTLDGYDVLEENSLGEKDNLSMQLRYQSTDATAIYDQLNVSVYRNSTEQTDTEYGKLDIDANFGYPVVEIRDMWKTAVYEQDTVGFLSNASLELNDTHTLGYGLDVEQSESKRHESKLYSVEGTPKPGYPQEEDKFPTTEVFRAGVFVNDEMRFLDGALTVTPGVRFDMYKMDPKGAVKEDGTEYKKFDENNVSFNLGALYRIAPTMNLFAQYGQGFKVPAYDLAYLDHDNSLYGYKIKPSDDLSPEKSDTFELGLRGHVEDFYFTAAAFYTKYDDFLSTALIDIEEGTNPYTGQPMNINIYQYQNIDSVTIKGLEFAGQYYLNDNVSMYANAAYTDGRDDQTDDYITSISPLSGVAGVRFENDDFTSELLVNWAARMTKVPEESVEIPGYATMDFLVNYNVTEDFKVNLAITNLLDKEYVKYINGAGHKTNDTLQDITEAGRTFSASVSYNF</sequence>
<dbReference type="PROSITE" id="PS01156">
    <property type="entry name" value="TONB_DEPENDENT_REC_2"/>
    <property type="match status" value="1"/>
</dbReference>
<evidence type="ECO:0000256" key="4">
    <source>
        <dbReference type="ARBA" id="ARBA00022452"/>
    </source>
</evidence>
<proteinExistence type="inferred from homology"/>
<dbReference type="InterPro" id="IPR011276">
    <property type="entry name" value="TonB_haem/Hb_rcpt"/>
</dbReference>
<evidence type="ECO:0000259" key="15">
    <source>
        <dbReference type="Pfam" id="PF00593"/>
    </source>
</evidence>
<dbReference type="PROSITE" id="PS52016">
    <property type="entry name" value="TONB_DEPENDENT_REC_3"/>
    <property type="match status" value="1"/>
</dbReference>
<reference evidence="17 18" key="1">
    <citation type="submission" date="2019-02" db="EMBL/GenBank/DDBJ databases">
        <title>Shewanella sp. D4-2 isolated from Dokdo Island.</title>
        <authorList>
            <person name="Baek K."/>
        </authorList>
    </citation>
    <scope>NUCLEOTIDE SEQUENCE [LARGE SCALE GENOMIC DNA]</scope>
    <source>
        <strain evidence="17 18">D4-2</strain>
    </source>
</reference>
<evidence type="ECO:0000256" key="1">
    <source>
        <dbReference type="ARBA" id="ARBA00004571"/>
    </source>
</evidence>
<evidence type="ECO:0000256" key="2">
    <source>
        <dbReference type="ARBA" id="ARBA00008143"/>
    </source>
</evidence>
<name>A0A411PJQ1_9GAMM</name>
<dbReference type="Proteomes" id="UP000291106">
    <property type="component" value="Chromosome"/>
</dbReference>
<evidence type="ECO:0000256" key="12">
    <source>
        <dbReference type="PROSITE-ProRule" id="PRU10144"/>
    </source>
</evidence>
<evidence type="ECO:0000256" key="3">
    <source>
        <dbReference type="ARBA" id="ARBA00022448"/>
    </source>
</evidence>
<gene>
    <name evidence="17" type="ORF">EXU30_14220</name>
</gene>
<dbReference type="Pfam" id="PF00593">
    <property type="entry name" value="TonB_dep_Rec_b-barrel"/>
    <property type="match status" value="1"/>
</dbReference>
<evidence type="ECO:0000256" key="14">
    <source>
        <dbReference type="SAM" id="SignalP"/>
    </source>
</evidence>
<evidence type="ECO:0000256" key="7">
    <source>
        <dbReference type="ARBA" id="ARBA00023077"/>
    </source>
</evidence>
<dbReference type="PANTHER" id="PTHR30069">
    <property type="entry name" value="TONB-DEPENDENT OUTER MEMBRANE RECEPTOR"/>
    <property type="match status" value="1"/>
</dbReference>
<evidence type="ECO:0000313" key="17">
    <source>
        <dbReference type="EMBL" id="QBF83718.1"/>
    </source>
</evidence>
<keyword evidence="7 13" id="KW-0798">TonB box</keyword>
<dbReference type="InterPro" id="IPR000531">
    <property type="entry name" value="Beta-barrel_TonB"/>
</dbReference>